<feature type="chain" id="PRO_5011519637" evidence="1">
    <location>
        <begin position="26"/>
        <end position="112"/>
    </location>
</feature>
<protein>
    <submittedName>
        <fullName evidence="2">Uncharacterized protein</fullName>
    </submittedName>
</protein>
<evidence type="ECO:0000313" key="2">
    <source>
        <dbReference type="EMBL" id="SEK65339.1"/>
    </source>
</evidence>
<evidence type="ECO:0000313" key="3">
    <source>
        <dbReference type="Proteomes" id="UP000199283"/>
    </source>
</evidence>
<name>A0A1H7ISA3_9RHOB</name>
<accession>A0A1H7ISA3</accession>
<keyword evidence="3" id="KW-1185">Reference proteome</keyword>
<gene>
    <name evidence="2" type="ORF">SAMN04488526_1158</name>
</gene>
<feature type="signal peptide" evidence="1">
    <location>
        <begin position="1"/>
        <end position="25"/>
    </location>
</feature>
<reference evidence="2 3" key="1">
    <citation type="submission" date="2016-10" db="EMBL/GenBank/DDBJ databases">
        <authorList>
            <person name="de Groot N.N."/>
        </authorList>
    </citation>
    <scope>NUCLEOTIDE SEQUENCE [LARGE SCALE GENOMIC DNA]</scope>
    <source>
        <strain evidence="2 3">DSM 14858</strain>
    </source>
</reference>
<dbReference type="RefSeq" id="WP_092760548.1">
    <property type="nucleotide sequence ID" value="NZ_FNZQ01000001.1"/>
</dbReference>
<evidence type="ECO:0000256" key="1">
    <source>
        <dbReference type="SAM" id="SignalP"/>
    </source>
</evidence>
<keyword evidence="1" id="KW-0732">Signal</keyword>
<dbReference type="STRING" id="188906.SAMN04488526_1158"/>
<dbReference type="AlphaFoldDB" id="A0A1H7ISA3"/>
<dbReference type="OrthoDB" id="7872655at2"/>
<dbReference type="Proteomes" id="UP000199283">
    <property type="component" value="Unassembled WGS sequence"/>
</dbReference>
<organism evidence="2 3">
    <name type="scientific">Jannaschia helgolandensis</name>
    <dbReference type="NCBI Taxonomy" id="188906"/>
    <lineage>
        <taxon>Bacteria</taxon>
        <taxon>Pseudomonadati</taxon>
        <taxon>Pseudomonadota</taxon>
        <taxon>Alphaproteobacteria</taxon>
        <taxon>Rhodobacterales</taxon>
        <taxon>Roseobacteraceae</taxon>
        <taxon>Jannaschia</taxon>
    </lineage>
</organism>
<proteinExistence type="predicted"/>
<sequence>MARPFLIALTAALTLGPGLGLPAAAQGVYVSPPGTVVNPQPLTGKRLSVARELRVYGFGDANVAALSNRQIVLLDNTMHSGRSNGDKGARIRSILRGGGILQRGIDRLGRGG</sequence>
<dbReference type="EMBL" id="FNZQ01000001">
    <property type="protein sequence ID" value="SEK65339.1"/>
    <property type="molecule type" value="Genomic_DNA"/>
</dbReference>